<evidence type="ECO:0000313" key="5">
    <source>
        <dbReference type="EMBL" id="ODS23131.1"/>
    </source>
</evidence>
<evidence type="ECO:0000256" key="2">
    <source>
        <dbReference type="ARBA" id="ARBA00022679"/>
    </source>
</evidence>
<evidence type="ECO:0000256" key="1">
    <source>
        <dbReference type="ARBA" id="ARBA00010990"/>
    </source>
</evidence>
<protein>
    <submittedName>
        <fullName evidence="5">Uncharacterized protein</fullName>
    </submittedName>
</protein>
<organism evidence="5 6">
    <name type="scientific">Candidatus Endobugula sertula</name>
    <name type="common">Bugula neritina bacterial symbiont</name>
    <dbReference type="NCBI Taxonomy" id="62101"/>
    <lineage>
        <taxon>Bacteria</taxon>
        <taxon>Pseudomonadati</taxon>
        <taxon>Pseudomonadota</taxon>
        <taxon>Gammaproteobacteria</taxon>
        <taxon>Cellvibrionales</taxon>
        <taxon>Cellvibrionaceae</taxon>
        <taxon>Candidatus Endobugula</taxon>
    </lineage>
</organism>
<evidence type="ECO:0000313" key="6">
    <source>
        <dbReference type="Proteomes" id="UP000242502"/>
    </source>
</evidence>
<dbReference type="GO" id="GO:0005829">
    <property type="term" value="C:cytosol"/>
    <property type="evidence" value="ECO:0007669"/>
    <property type="project" value="TreeGrafter"/>
</dbReference>
<comment type="caution">
    <text evidence="5">The sequence shown here is derived from an EMBL/GenBank/DDBJ whole genome shotgun (WGS) entry which is preliminary data.</text>
</comment>
<dbReference type="GO" id="GO:0000287">
    <property type="term" value="F:magnesium ion binding"/>
    <property type="evidence" value="ECO:0007669"/>
    <property type="project" value="InterPro"/>
</dbReference>
<feature type="domain" description="4'-phosphopantetheinyl transferase" evidence="3">
    <location>
        <begin position="118"/>
        <end position="184"/>
    </location>
</feature>
<proteinExistence type="inferred from homology"/>
<dbReference type="Pfam" id="PF01648">
    <property type="entry name" value="ACPS"/>
    <property type="match status" value="1"/>
</dbReference>
<reference evidence="5 6" key="1">
    <citation type="journal article" date="2016" name="Appl. Environ. Microbiol.">
        <title>Lack of Overt Genome Reduction in the Bryostatin-Producing Bryozoan Symbiont "Candidatus Endobugula sertula".</title>
        <authorList>
            <person name="Miller I.J."/>
            <person name="Vanee N."/>
            <person name="Fong S.S."/>
            <person name="Lim-Fong G.E."/>
            <person name="Kwan J.C."/>
        </authorList>
    </citation>
    <scope>NUCLEOTIDE SEQUENCE [LARGE SCALE GENOMIC DNA]</scope>
    <source>
        <strain evidence="5">AB1-4</strain>
    </source>
</reference>
<evidence type="ECO:0000259" key="3">
    <source>
        <dbReference type="Pfam" id="PF01648"/>
    </source>
</evidence>
<gene>
    <name evidence="5" type="ORF">AB835_10440</name>
</gene>
<dbReference type="AlphaFoldDB" id="A0A1D2QNG5"/>
<dbReference type="InterPro" id="IPR008278">
    <property type="entry name" value="4-PPantetheinyl_Trfase_dom"/>
</dbReference>
<accession>A0A1D2QNG5</accession>
<evidence type="ECO:0000259" key="4">
    <source>
        <dbReference type="Pfam" id="PF22624"/>
    </source>
</evidence>
<keyword evidence="2" id="KW-0808">Transferase</keyword>
<dbReference type="InterPro" id="IPR055066">
    <property type="entry name" value="AASDHPPT_N"/>
</dbReference>
<feature type="domain" description="4'-phosphopantetheinyl transferase N-terminal" evidence="4">
    <location>
        <begin position="34"/>
        <end position="113"/>
    </location>
</feature>
<dbReference type="InterPro" id="IPR037143">
    <property type="entry name" value="4-PPantetheinyl_Trfase_dom_sf"/>
</dbReference>
<name>A0A1D2QNG5_9GAMM</name>
<dbReference type="SUPFAM" id="SSF56214">
    <property type="entry name" value="4'-phosphopantetheinyl transferase"/>
    <property type="match status" value="2"/>
</dbReference>
<sequence>MPENNTLQPIQCLASLDFVIVTAKLSDFNSEILCPLLSEDELKRMRRFRQPADVQRYILAHALKRLCLSQCLESPLSELSFGIHRFGKPFCHQAKTSFFNLSHSGNWVVMAISTQSEVGIDIDFPRDINLPSIMKRVCSEQQIHQCLNSSIPEELFLYFWVQKEAISKADGQGIFIGMSKIACSGELGEEKVSVLSNAYHLWTYPWGDGGALACALLVSERYKQQAPRLFQLKKVMKIDDGFDCMLFELQ</sequence>
<dbReference type="PANTHER" id="PTHR12215">
    <property type="entry name" value="PHOSPHOPANTETHEINE TRANSFERASE"/>
    <property type="match status" value="1"/>
</dbReference>
<dbReference type="STRING" id="62101.AB835_10440"/>
<dbReference type="Proteomes" id="UP000242502">
    <property type="component" value="Unassembled WGS sequence"/>
</dbReference>
<dbReference type="InterPro" id="IPR050559">
    <property type="entry name" value="P-Pant_transferase_sf"/>
</dbReference>
<comment type="similarity">
    <text evidence="1">Belongs to the P-Pant transferase superfamily. Gsp/Sfp/HetI/AcpT family.</text>
</comment>
<dbReference type="Pfam" id="PF22624">
    <property type="entry name" value="AASDHPPT_N"/>
    <property type="match status" value="1"/>
</dbReference>
<dbReference type="GO" id="GO:0008897">
    <property type="term" value="F:holo-[acyl-carrier-protein] synthase activity"/>
    <property type="evidence" value="ECO:0007669"/>
    <property type="project" value="InterPro"/>
</dbReference>
<dbReference type="GO" id="GO:0019878">
    <property type="term" value="P:lysine biosynthetic process via aminoadipic acid"/>
    <property type="evidence" value="ECO:0007669"/>
    <property type="project" value="TreeGrafter"/>
</dbReference>
<dbReference type="EMBL" id="MDLC01000038">
    <property type="protein sequence ID" value="ODS23131.1"/>
    <property type="molecule type" value="Genomic_DNA"/>
</dbReference>
<dbReference type="PANTHER" id="PTHR12215:SF10">
    <property type="entry name" value="L-AMINOADIPATE-SEMIALDEHYDE DEHYDROGENASE-PHOSPHOPANTETHEINYL TRANSFERASE"/>
    <property type="match status" value="1"/>
</dbReference>
<dbReference type="Gene3D" id="3.90.470.20">
    <property type="entry name" value="4'-phosphopantetheinyl transferase domain"/>
    <property type="match status" value="2"/>
</dbReference>